<dbReference type="EMBL" id="JAANIT010001296">
    <property type="protein sequence ID" value="KAG1541076.1"/>
    <property type="molecule type" value="Genomic_DNA"/>
</dbReference>
<evidence type="ECO:0000313" key="2">
    <source>
        <dbReference type="Proteomes" id="UP000717996"/>
    </source>
</evidence>
<dbReference type="AlphaFoldDB" id="A0A9P6Y731"/>
<dbReference type="Proteomes" id="UP000717996">
    <property type="component" value="Unassembled WGS sequence"/>
</dbReference>
<evidence type="ECO:0000313" key="1">
    <source>
        <dbReference type="EMBL" id="KAG1541076.1"/>
    </source>
</evidence>
<name>A0A9P6Y731_RHIOR</name>
<accession>A0A9P6Y731</accession>
<gene>
    <name evidence="1" type="ORF">G6F51_008127</name>
</gene>
<comment type="caution">
    <text evidence="1">The sequence shown here is derived from an EMBL/GenBank/DDBJ whole genome shotgun (WGS) entry which is preliminary data.</text>
</comment>
<sequence>MMIIRETQKLKFYLLSLLDTKYHDNIASNIQSILPQHKAQINNLKEDGLSIVGYCRKSDLDKQDNIVNLLQRMVDNHYQRSLVDKVFVSPCSNASSPFSERDLSDQCEVFSHLKSVHGDTQDMLKYISNDDNICIVSFDFAGLSTNISDLKEFVRNHENLRKRPAIE</sequence>
<reference evidence="1" key="1">
    <citation type="journal article" date="2020" name="Microb. Genom.">
        <title>Genetic diversity of clinical and environmental Mucorales isolates obtained from an investigation of mucormycosis cases among solid organ transplant recipients.</title>
        <authorList>
            <person name="Nguyen M.H."/>
            <person name="Kaul D."/>
            <person name="Muto C."/>
            <person name="Cheng S.J."/>
            <person name="Richter R.A."/>
            <person name="Bruno V.M."/>
            <person name="Liu G."/>
            <person name="Beyhan S."/>
            <person name="Sundermann A.J."/>
            <person name="Mounaud S."/>
            <person name="Pasculle A.W."/>
            <person name="Nierman W.C."/>
            <person name="Driscoll E."/>
            <person name="Cumbie R."/>
            <person name="Clancy C.J."/>
            <person name="Dupont C.L."/>
        </authorList>
    </citation>
    <scope>NUCLEOTIDE SEQUENCE</scope>
    <source>
        <strain evidence="1">GL16</strain>
    </source>
</reference>
<protein>
    <submittedName>
        <fullName evidence="1">Uncharacterized protein</fullName>
    </submittedName>
</protein>
<dbReference type="OrthoDB" id="2251897at2759"/>
<organism evidence="1 2">
    <name type="scientific">Rhizopus oryzae</name>
    <name type="common">Mucormycosis agent</name>
    <name type="synonym">Rhizopus arrhizus var. delemar</name>
    <dbReference type="NCBI Taxonomy" id="64495"/>
    <lineage>
        <taxon>Eukaryota</taxon>
        <taxon>Fungi</taxon>
        <taxon>Fungi incertae sedis</taxon>
        <taxon>Mucoromycota</taxon>
        <taxon>Mucoromycotina</taxon>
        <taxon>Mucoromycetes</taxon>
        <taxon>Mucorales</taxon>
        <taxon>Mucorineae</taxon>
        <taxon>Rhizopodaceae</taxon>
        <taxon>Rhizopus</taxon>
    </lineage>
</organism>
<proteinExistence type="predicted"/>